<reference evidence="2 3" key="1">
    <citation type="submission" date="2018-06" db="EMBL/GenBank/DDBJ databases">
        <title>Genomic Encyclopedia of Archaeal and Bacterial Type Strains, Phase II (KMG-II): from individual species to whole genera.</title>
        <authorList>
            <person name="Goeker M."/>
        </authorList>
    </citation>
    <scope>NUCLEOTIDE SEQUENCE [LARGE SCALE GENOMIC DNA]</scope>
    <source>
        <strain evidence="2 3">ATCC BAA-1881</strain>
    </source>
</reference>
<dbReference type="GO" id="GO:0016787">
    <property type="term" value="F:hydrolase activity"/>
    <property type="evidence" value="ECO:0007669"/>
    <property type="project" value="InterPro"/>
</dbReference>
<keyword evidence="3" id="KW-1185">Reference proteome</keyword>
<dbReference type="RefSeq" id="WP_111325336.1">
    <property type="nucleotide sequence ID" value="NZ_BIFX01000001.1"/>
</dbReference>
<dbReference type="Gene3D" id="3.40.50.1820">
    <property type="entry name" value="alpha/beta hydrolase"/>
    <property type="match status" value="1"/>
</dbReference>
<evidence type="ECO:0000313" key="3">
    <source>
        <dbReference type="Proteomes" id="UP000248806"/>
    </source>
</evidence>
<evidence type="ECO:0000259" key="1">
    <source>
        <dbReference type="Pfam" id="PF01738"/>
    </source>
</evidence>
<dbReference type="InterPro" id="IPR002925">
    <property type="entry name" value="Dienelactn_hydro"/>
</dbReference>
<feature type="domain" description="Dienelactone hydrolase" evidence="1">
    <location>
        <begin position="83"/>
        <end position="190"/>
    </location>
</feature>
<gene>
    <name evidence="2" type="ORF">EI42_05051</name>
</gene>
<organism evidence="2 3">
    <name type="scientific">Thermosporothrix hazakensis</name>
    <dbReference type="NCBI Taxonomy" id="644383"/>
    <lineage>
        <taxon>Bacteria</taxon>
        <taxon>Bacillati</taxon>
        <taxon>Chloroflexota</taxon>
        <taxon>Ktedonobacteria</taxon>
        <taxon>Ktedonobacterales</taxon>
        <taxon>Thermosporotrichaceae</taxon>
        <taxon>Thermosporothrix</taxon>
    </lineage>
</organism>
<dbReference type="AlphaFoldDB" id="A0A326U9A4"/>
<dbReference type="InterPro" id="IPR029058">
    <property type="entry name" value="AB_hydrolase_fold"/>
</dbReference>
<evidence type="ECO:0000313" key="2">
    <source>
        <dbReference type="EMBL" id="PZW23429.1"/>
    </source>
</evidence>
<dbReference type="SUPFAM" id="SSF53474">
    <property type="entry name" value="alpha/beta-Hydrolases"/>
    <property type="match status" value="1"/>
</dbReference>
<dbReference type="EMBL" id="QKUF01000026">
    <property type="protein sequence ID" value="PZW23429.1"/>
    <property type="molecule type" value="Genomic_DNA"/>
</dbReference>
<sequence>MSTRHTLHGFTHIYEPTQASERPVLILFHSMGSNEEDMLGVGRLLDPRAALLSVRGKEQEEGKTRYYLRQPDGSPDPLSARQRANELAAFLKAAESAYNISSKKRLAVGYSNGGNMVAALLLLHPELFDGAIILHSRVPLIPDELPDLSGKPLLLTGGSADELIPPKEVQIMEYLFKKAGADVTTFWQSGGHNINHAEMRTAQRWLAEHTAS</sequence>
<proteinExistence type="predicted"/>
<name>A0A326U9A4_THEHA</name>
<dbReference type="Pfam" id="PF01738">
    <property type="entry name" value="DLH"/>
    <property type="match status" value="1"/>
</dbReference>
<protein>
    <submittedName>
        <fullName evidence="2">Phospholipase/carboxylesterase</fullName>
    </submittedName>
</protein>
<accession>A0A326U9A4</accession>
<dbReference type="Proteomes" id="UP000248806">
    <property type="component" value="Unassembled WGS sequence"/>
</dbReference>
<comment type="caution">
    <text evidence="2">The sequence shown here is derived from an EMBL/GenBank/DDBJ whole genome shotgun (WGS) entry which is preliminary data.</text>
</comment>
<dbReference type="OrthoDB" id="9796570at2"/>